<evidence type="ECO:0000256" key="1">
    <source>
        <dbReference type="ARBA" id="ARBA00023015"/>
    </source>
</evidence>
<proteinExistence type="predicted"/>
<dbReference type="PANTHER" id="PTHR30185">
    <property type="entry name" value="CRYPTIC BETA-GLUCOSIDE BGL OPERON ANTITERMINATOR"/>
    <property type="match status" value="1"/>
</dbReference>
<feature type="domain" description="Mga helix-turn-helix" evidence="3">
    <location>
        <begin position="83"/>
        <end position="164"/>
    </location>
</feature>
<organism evidence="4 5">
    <name type="scientific">Listeria booriae</name>
    <dbReference type="NCBI Taxonomy" id="1552123"/>
    <lineage>
        <taxon>Bacteria</taxon>
        <taxon>Bacillati</taxon>
        <taxon>Bacillota</taxon>
        <taxon>Bacilli</taxon>
        <taxon>Bacillales</taxon>
        <taxon>Listeriaceae</taxon>
        <taxon>Listeria</taxon>
    </lineage>
</organism>
<reference evidence="4 5" key="1">
    <citation type="submission" date="2020-03" db="EMBL/GenBank/DDBJ databases">
        <title>Soil Listeria distribution.</title>
        <authorList>
            <person name="Liao J."/>
            <person name="Wiedmann M."/>
        </authorList>
    </citation>
    <scope>NUCLEOTIDE SEQUENCE [LARGE SCALE GENOMIC DNA]</scope>
    <source>
        <strain evidence="4 5">FSL L7-1387</strain>
    </source>
</reference>
<keyword evidence="1" id="KW-0805">Transcription regulation</keyword>
<dbReference type="InterPro" id="IPR007737">
    <property type="entry name" value="Mga_HTH"/>
</dbReference>
<dbReference type="PANTHER" id="PTHR30185:SF18">
    <property type="entry name" value="TRANSCRIPTIONAL REGULATOR MTLR"/>
    <property type="match status" value="1"/>
</dbReference>
<comment type="caution">
    <text evidence="4">The sequence shown here is derived from an EMBL/GenBank/DDBJ whole genome shotgun (WGS) entry which is preliminary data.</text>
</comment>
<accession>A0A7X0XJN5</accession>
<sequence>MLNFEILFQLDKKFLREVKLSRKLLERSDYCSISYLSKQLDCTEKTTRAALQILASDLPPDWKLLHSKNIGVFLEKPLNSINDTLFSYLAENTLTFQIIYHLYEEKYERVADLADDLFISVPLLYKYLTHLEEELIKIGIYLNKKPLQLEGNENNIRMFYYSFFSDLSYSFILNKNSAQEHLESYDAFSTTIIKKEVSHLILSILINRLIHGHFITEPTNLLISDNNFLCATLLSEKLHNDFHITLSQEELTWIAFSLFEQNQPGNDANHLLTQHADFKALLAKLSNLAYLNLEKDEIFKQIIANQIVYANTTNTLVVMTSKNIVLDAYFEEHQADLYKAVSDIYVSFDADSSLFRINTIENVIETMFYFIDQDTTSIKRALLLTQKGEAWERFISTTITSKVHHKLVISTEKELSLNDDFDLIISDYCIPDAPQPTVVISLFPTDRDVKAIESVLNQ</sequence>
<gene>
    <name evidence="4" type="ORF">HB902_09290</name>
</gene>
<dbReference type="InterPro" id="IPR050661">
    <property type="entry name" value="BglG_antiterminators"/>
</dbReference>
<evidence type="ECO:0000313" key="4">
    <source>
        <dbReference type="EMBL" id="MBC1562270.1"/>
    </source>
</evidence>
<evidence type="ECO:0000259" key="3">
    <source>
        <dbReference type="Pfam" id="PF05043"/>
    </source>
</evidence>
<dbReference type="Proteomes" id="UP000541955">
    <property type="component" value="Unassembled WGS sequence"/>
</dbReference>
<dbReference type="Pfam" id="PF05043">
    <property type="entry name" value="Mga"/>
    <property type="match status" value="1"/>
</dbReference>
<dbReference type="EMBL" id="JAARRW010000003">
    <property type="protein sequence ID" value="MBC1562270.1"/>
    <property type="molecule type" value="Genomic_DNA"/>
</dbReference>
<dbReference type="AlphaFoldDB" id="A0A7X0XJN5"/>
<protein>
    <recommendedName>
        <fullName evidence="3">Mga helix-turn-helix domain-containing protein</fullName>
    </recommendedName>
</protein>
<name>A0A7X0XJN5_9LIST</name>
<dbReference type="RefSeq" id="WP_185429717.1">
    <property type="nucleotide sequence ID" value="NZ_JAARRW010000003.1"/>
</dbReference>
<evidence type="ECO:0000313" key="5">
    <source>
        <dbReference type="Proteomes" id="UP000541955"/>
    </source>
</evidence>
<keyword evidence="2" id="KW-0804">Transcription</keyword>
<dbReference type="Gene3D" id="3.40.50.2300">
    <property type="match status" value="1"/>
</dbReference>
<evidence type="ECO:0000256" key="2">
    <source>
        <dbReference type="ARBA" id="ARBA00023163"/>
    </source>
</evidence>